<keyword evidence="7" id="KW-0812">Transmembrane</keyword>
<dbReference type="PROSITE" id="PS00107">
    <property type="entry name" value="PROTEIN_KINASE_ATP"/>
    <property type="match status" value="1"/>
</dbReference>
<organism evidence="9">
    <name type="scientific">Singulisphaera sp. Ch08</name>
    <dbReference type="NCBI Taxonomy" id="3120278"/>
    <lineage>
        <taxon>Bacteria</taxon>
        <taxon>Pseudomonadati</taxon>
        <taxon>Planctomycetota</taxon>
        <taxon>Planctomycetia</taxon>
        <taxon>Isosphaerales</taxon>
        <taxon>Isosphaeraceae</taxon>
        <taxon>Singulisphaera</taxon>
    </lineage>
</organism>
<dbReference type="SMART" id="SM00220">
    <property type="entry name" value="S_TKc"/>
    <property type="match status" value="1"/>
</dbReference>
<dbReference type="Pfam" id="PF13432">
    <property type="entry name" value="TPR_16"/>
    <property type="match status" value="2"/>
</dbReference>
<proteinExistence type="predicted"/>
<feature type="repeat" description="TPR" evidence="5">
    <location>
        <begin position="508"/>
        <end position="541"/>
    </location>
</feature>
<dbReference type="SUPFAM" id="SSF48452">
    <property type="entry name" value="TPR-like"/>
    <property type="match status" value="1"/>
</dbReference>
<dbReference type="Gene3D" id="1.25.40.10">
    <property type="entry name" value="Tetratricopeptide repeat domain"/>
    <property type="match status" value="2"/>
</dbReference>
<feature type="binding site" evidence="6">
    <location>
        <position position="94"/>
    </location>
    <ligand>
        <name>ATP</name>
        <dbReference type="ChEBI" id="CHEBI:30616"/>
    </ligand>
</feature>
<dbReference type="GO" id="GO:0005524">
    <property type="term" value="F:ATP binding"/>
    <property type="evidence" value="ECO:0007669"/>
    <property type="project" value="UniProtKB-UniRule"/>
</dbReference>
<dbReference type="Gene3D" id="3.30.200.20">
    <property type="entry name" value="Phosphorylase Kinase, domain 1"/>
    <property type="match status" value="1"/>
</dbReference>
<dbReference type="InterPro" id="IPR017441">
    <property type="entry name" value="Protein_kinase_ATP_BS"/>
</dbReference>
<keyword evidence="5" id="KW-0802">TPR repeat</keyword>
<feature type="repeat" description="TPR" evidence="5">
    <location>
        <begin position="382"/>
        <end position="415"/>
    </location>
</feature>
<accession>A0AAU7CBB3</accession>
<keyword evidence="1" id="KW-0808">Transferase</keyword>
<dbReference type="PROSITE" id="PS50011">
    <property type="entry name" value="PROTEIN_KINASE_DOM"/>
    <property type="match status" value="1"/>
</dbReference>
<name>A0AAU7CBB3_9BACT</name>
<reference evidence="9" key="1">
    <citation type="submission" date="2024-05" db="EMBL/GenBank/DDBJ databases">
        <title>Planctomycetes of the genus Singulisphaera possess chitinolytic capabilities.</title>
        <authorList>
            <person name="Ivanova A."/>
        </authorList>
    </citation>
    <scope>NUCLEOTIDE SEQUENCE</scope>
    <source>
        <strain evidence="9">Ch08T</strain>
    </source>
</reference>
<protein>
    <submittedName>
        <fullName evidence="9">Protein kinase</fullName>
    </submittedName>
</protein>
<dbReference type="CDD" id="cd14014">
    <property type="entry name" value="STKc_PknB_like"/>
    <property type="match status" value="1"/>
</dbReference>
<dbReference type="PROSITE" id="PS00108">
    <property type="entry name" value="PROTEIN_KINASE_ST"/>
    <property type="match status" value="1"/>
</dbReference>
<feature type="transmembrane region" description="Helical" evidence="7">
    <location>
        <begin position="339"/>
        <end position="362"/>
    </location>
</feature>
<dbReference type="PROSITE" id="PS50005">
    <property type="entry name" value="TPR"/>
    <property type="match status" value="6"/>
</dbReference>
<feature type="repeat" description="TPR" evidence="5">
    <location>
        <begin position="576"/>
        <end position="609"/>
    </location>
</feature>
<dbReference type="Pfam" id="PF13181">
    <property type="entry name" value="TPR_8"/>
    <property type="match status" value="2"/>
</dbReference>
<dbReference type="PANTHER" id="PTHR43289">
    <property type="entry name" value="MITOGEN-ACTIVATED PROTEIN KINASE KINASE KINASE 20-RELATED"/>
    <property type="match status" value="1"/>
</dbReference>
<dbReference type="SMART" id="SM00028">
    <property type="entry name" value="TPR"/>
    <property type="match status" value="6"/>
</dbReference>
<evidence type="ECO:0000256" key="3">
    <source>
        <dbReference type="ARBA" id="ARBA00022777"/>
    </source>
</evidence>
<dbReference type="InterPro" id="IPR011009">
    <property type="entry name" value="Kinase-like_dom_sf"/>
</dbReference>
<keyword evidence="2 6" id="KW-0547">Nucleotide-binding</keyword>
<dbReference type="Pfam" id="PF00069">
    <property type="entry name" value="Pkinase"/>
    <property type="match status" value="1"/>
</dbReference>
<dbReference type="InterPro" id="IPR000719">
    <property type="entry name" value="Prot_kinase_dom"/>
</dbReference>
<dbReference type="RefSeq" id="WP_406695197.1">
    <property type="nucleotide sequence ID" value="NZ_CP155447.1"/>
</dbReference>
<evidence type="ECO:0000256" key="1">
    <source>
        <dbReference type="ARBA" id="ARBA00022679"/>
    </source>
</evidence>
<evidence type="ECO:0000256" key="7">
    <source>
        <dbReference type="SAM" id="Phobius"/>
    </source>
</evidence>
<evidence type="ECO:0000256" key="2">
    <source>
        <dbReference type="ARBA" id="ARBA00022741"/>
    </source>
</evidence>
<evidence type="ECO:0000256" key="6">
    <source>
        <dbReference type="PROSITE-ProRule" id="PRU10141"/>
    </source>
</evidence>
<dbReference type="PANTHER" id="PTHR43289:SF6">
    <property type="entry name" value="SERINE_THREONINE-PROTEIN KINASE NEKL-3"/>
    <property type="match status" value="1"/>
</dbReference>
<feature type="repeat" description="TPR" evidence="5">
    <location>
        <begin position="416"/>
        <end position="449"/>
    </location>
</feature>
<dbReference type="EMBL" id="CP155447">
    <property type="protein sequence ID" value="XBH02455.1"/>
    <property type="molecule type" value="Genomic_DNA"/>
</dbReference>
<feature type="repeat" description="TPR" evidence="5">
    <location>
        <begin position="542"/>
        <end position="575"/>
    </location>
</feature>
<evidence type="ECO:0000256" key="4">
    <source>
        <dbReference type="ARBA" id="ARBA00022840"/>
    </source>
</evidence>
<evidence type="ECO:0000313" key="9">
    <source>
        <dbReference type="EMBL" id="XBH02455.1"/>
    </source>
</evidence>
<feature type="domain" description="Protein kinase" evidence="8">
    <location>
        <begin position="65"/>
        <end position="309"/>
    </location>
</feature>
<dbReference type="AlphaFoldDB" id="A0AAU7CBB3"/>
<sequence>MTASTSIHPECPRCGAKVATDAPEGLCIRCLANLNLTADSVLTGAEASRSEPPSLEEIATHFPQLEVLACLGRGGMGVVYKARQKSLDRVVALKILAPEREQDPQFAERFAREAQALAKLSHPHIVTVYDFGQADGLFYLLMEYVDGVNLRQLLRTRRLEPKEALAIVPPICDALQYAHDHAVVHRDIKPENLLLDKAGQVKIADFGIAKMLGGDSTPDEEQRVGTPHYMAPEQHATPQAADHRADIYSLGVVLYEMLTGELPAGQFELPSRKVRIDVRLDEIVLRALDSEPELRFQQAEQMKTAVETLTRVGQEIGPDTSPSVSRANRSKSPESLNSFTFIISASIAITLAVLFLAANLGILSQFRGRVSGDSPNTRNSNFTEEAQRGLDAFERADYDQAIVAFDELIRLDPNHSEAHRWRGDASLNKFEFGKALSEYDEAIRLDPKNGMAYCGRGAVSTVKGEFDKAIASFDEAIRLDPQIANMPFYKRYRAAAKSLPPNPENPTFAEEAQRGLDAFERADYDQAIVVFDELIRLDPNHSEAHRWRGDALLNKHKIDNALSEYDEAIRLDPNNGMAYCSRGAALTEKWEFDKAIASFDEAIRLDPQIANMPFYKRYRAAAEFPWSLGLLVVVPLLAFGLCLFLAFAAWSILRHRKPKPDKDL</sequence>
<evidence type="ECO:0000259" key="8">
    <source>
        <dbReference type="PROSITE" id="PS50011"/>
    </source>
</evidence>
<keyword evidence="7" id="KW-1133">Transmembrane helix</keyword>
<feature type="repeat" description="TPR" evidence="5">
    <location>
        <begin position="450"/>
        <end position="483"/>
    </location>
</feature>
<keyword evidence="3 9" id="KW-0418">Kinase</keyword>
<dbReference type="InterPro" id="IPR008271">
    <property type="entry name" value="Ser/Thr_kinase_AS"/>
</dbReference>
<dbReference type="Gene3D" id="1.10.510.10">
    <property type="entry name" value="Transferase(Phosphotransferase) domain 1"/>
    <property type="match status" value="1"/>
</dbReference>
<keyword evidence="4 6" id="KW-0067">ATP-binding</keyword>
<keyword evidence="7" id="KW-0472">Membrane</keyword>
<gene>
    <name evidence="9" type="ORF">V5E97_29590</name>
</gene>
<evidence type="ECO:0000256" key="5">
    <source>
        <dbReference type="PROSITE-ProRule" id="PRU00339"/>
    </source>
</evidence>
<dbReference type="InterPro" id="IPR019734">
    <property type="entry name" value="TPR_rpt"/>
</dbReference>
<dbReference type="GO" id="GO:0004674">
    <property type="term" value="F:protein serine/threonine kinase activity"/>
    <property type="evidence" value="ECO:0007669"/>
    <property type="project" value="TreeGrafter"/>
</dbReference>
<dbReference type="SUPFAM" id="SSF56112">
    <property type="entry name" value="Protein kinase-like (PK-like)"/>
    <property type="match status" value="1"/>
</dbReference>
<feature type="transmembrane region" description="Helical" evidence="7">
    <location>
        <begin position="626"/>
        <end position="653"/>
    </location>
</feature>
<dbReference type="InterPro" id="IPR011990">
    <property type="entry name" value="TPR-like_helical_dom_sf"/>
</dbReference>